<dbReference type="RefSeq" id="WP_151903437.1">
    <property type="nucleotide sequence ID" value="NZ_CP045032.1"/>
</dbReference>
<keyword evidence="2" id="KW-0479">Metal-binding</keyword>
<dbReference type="EC" id="5.5.1.7" evidence="4"/>
<evidence type="ECO:0000259" key="3">
    <source>
        <dbReference type="SMART" id="SM00922"/>
    </source>
</evidence>
<dbReference type="Pfam" id="PF18374">
    <property type="entry name" value="Enolase_like_N"/>
    <property type="match status" value="1"/>
</dbReference>
<dbReference type="OrthoDB" id="3725747at2"/>
<keyword evidence="5" id="KW-1185">Reference proteome</keyword>
<dbReference type="InterPro" id="IPR029065">
    <property type="entry name" value="Enolase_C-like"/>
</dbReference>
<dbReference type="GO" id="GO:0009234">
    <property type="term" value="P:menaquinone biosynthetic process"/>
    <property type="evidence" value="ECO:0007669"/>
    <property type="project" value="UniProtKB-KW"/>
</dbReference>
<dbReference type="InterPro" id="IPR013342">
    <property type="entry name" value="Mandelate_racemase_C"/>
</dbReference>
<dbReference type="GO" id="GO:0046872">
    <property type="term" value="F:metal ion binding"/>
    <property type="evidence" value="ECO:0007669"/>
    <property type="project" value="UniProtKB-KW"/>
</dbReference>
<sequence>MIELDELIARAHPIALPMRVPFRGVTVREVCLFDATDRWTEWAPFVEYEPQEAARWLRHAVDFGFGGVSAQPVRQRVEVNATIPAVDVRGGDGVAIIDQLMRRYPGCQTVKVKVAEKGQVLADDVARVNAVREWFAEVGHTGQGGERPVVRVDANGGWSVEQALEAATALTASGPLDYLEQPCATIAELAEVRRQLPRRGLFVRVAADEAIRKSDDPKAAVREVVDANACDVAVLKVPPLGGIDTLLDIAHDVADRGVAITISSALDSAVGMGAGIYAAASLPQLYDDDAMPVAIQPAGLATGGLFSTDVGHREIVDGHMEVADIVPDAAVLGECVLTGARKDWWIERLRAAYTYL</sequence>
<evidence type="ECO:0000256" key="1">
    <source>
        <dbReference type="ARBA" id="ARBA00022428"/>
    </source>
</evidence>
<dbReference type="EMBL" id="CP045032">
    <property type="protein sequence ID" value="QFQ03160.1"/>
    <property type="molecule type" value="Genomic_DNA"/>
</dbReference>
<evidence type="ECO:0000256" key="2">
    <source>
        <dbReference type="ARBA" id="ARBA00022723"/>
    </source>
</evidence>
<name>A0A5J6ZDW2_9CORY</name>
<dbReference type="KEGG" id="cuo:CUROG_09080"/>
<dbReference type="SUPFAM" id="SSF51604">
    <property type="entry name" value="Enolase C-terminal domain-like"/>
    <property type="match status" value="1"/>
</dbReference>
<reference evidence="5" key="1">
    <citation type="submission" date="2019-10" db="EMBL/GenBank/DDBJ databases">
        <title>Complete genome sequence of Corynebacterium urogenitalis DSM 108747, isolated from the genital tract of a cow.</title>
        <authorList>
            <person name="Ruckert C."/>
            <person name="Ballas P."/>
            <person name="Wagener K."/>
            <person name="Drillich M."/>
            <person name="Kaempfer P."/>
            <person name="Busse H.-J."/>
            <person name="Ehling-Schulz M."/>
        </authorList>
    </citation>
    <scope>NUCLEOTIDE SEQUENCE [LARGE SCALE GENOMIC DNA]</scope>
    <source>
        <strain evidence="5">LMM 1652</strain>
    </source>
</reference>
<gene>
    <name evidence="4" type="primary">tcbD</name>
    <name evidence="4" type="ORF">CUROG_09080</name>
</gene>
<accession>A0A5J6ZDW2</accession>
<dbReference type="PANTHER" id="PTHR48073">
    <property type="entry name" value="O-SUCCINYLBENZOATE SYNTHASE-RELATED"/>
    <property type="match status" value="1"/>
</dbReference>
<protein>
    <submittedName>
        <fullName evidence="4">Chloromuconate cycloisomerase</fullName>
        <ecNumber evidence="4">5.5.1.7</ecNumber>
    </submittedName>
</protein>
<dbReference type="NCBIfam" id="NF002782">
    <property type="entry name" value="PRK02901.1"/>
    <property type="match status" value="1"/>
</dbReference>
<dbReference type="SFLD" id="SFLDS00001">
    <property type="entry name" value="Enolase"/>
    <property type="match status" value="1"/>
</dbReference>
<dbReference type="Proteomes" id="UP000326711">
    <property type="component" value="Chromosome"/>
</dbReference>
<organism evidence="4 5">
    <name type="scientific">Corynebacterium urogenitale</name>
    <dbReference type="NCBI Taxonomy" id="2487892"/>
    <lineage>
        <taxon>Bacteria</taxon>
        <taxon>Bacillati</taxon>
        <taxon>Actinomycetota</taxon>
        <taxon>Actinomycetes</taxon>
        <taxon>Mycobacteriales</taxon>
        <taxon>Corynebacteriaceae</taxon>
        <taxon>Corynebacterium</taxon>
    </lineage>
</organism>
<evidence type="ECO:0000313" key="5">
    <source>
        <dbReference type="Proteomes" id="UP000326711"/>
    </source>
</evidence>
<keyword evidence="1" id="KW-0474">Menaquinone biosynthesis</keyword>
<feature type="domain" description="Mandelate racemase/muconate lactonizing enzyme C-terminal" evidence="3">
    <location>
        <begin position="94"/>
        <end position="199"/>
    </location>
</feature>
<dbReference type="SFLD" id="SFLDF00009">
    <property type="entry name" value="o-succinylbenzoate_synthase"/>
    <property type="match status" value="1"/>
</dbReference>
<dbReference type="CDD" id="cd03320">
    <property type="entry name" value="OSBS"/>
    <property type="match status" value="1"/>
</dbReference>
<dbReference type="SMART" id="SM00922">
    <property type="entry name" value="MR_MLE"/>
    <property type="match status" value="1"/>
</dbReference>
<evidence type="ECO:0000313" key="4">
    <source>
        <dbReference type="EMBL" id="QFQ03160.1"/>
    </source>
</evidence>
<dbReference type="SFLD" id="SFLDG00180">
    <property type="entry name" value="muconate_cycloisomerase"/>
    <property type="match status" value="1"/>
</dbReference>
<keyword evidence="4" id="KW-0413">Isomerase</keyword>
<dbReference type="PANTHER" id="PTHR48073:SF2">
    <property type="entry name" value="O-SUCCINYLBENZOATE SYNTHASE"/>
    <property type="match status" value="1"/>
</dbReference>
<dbReference type="InterPro" id="IPR036849">
    <property type="entry name" value="Enolase-like_C_sf"/>
</dbReference>
<dbReference type="Gene3D" id="3.20.20.120">
    <property type="entry name" value="Enolase-like C-terminal domain"/>
    <property type="match status" value="1"/>
</dbReference>
<proteinExistence type="predicted"/>
<dbReference type="AlphaFoldDB" id="A0A5J6ZDW2"/>
<dbReference type="GO" id="GO:0018850">
    <property type="term" value="F:chloromuconate cycloisomerase activity"/>
    <property type="evidence" value="ECO:0007669"/>
    <property type="project" value="UniProtKB-EC"/>
</dbReference>
<dbReference type="Pfam" id="PF13378">
    <property type="entry name" value="MR_MLE_C"/>
    <property type="match status" value="1"/>
</dbReference>